<keyword evidence="3" id="KW-1185">Reference proteome</keyword>
<dbReference type="CDD" id="cd18186">
    <property type="entry name" value="BTB_POZ_ZBTB_KLHL-like"/>
    <property type="match status" value="1"/>
</dbReference>
<dbReference type="STRING" id="1314778.A0A5C3P575"/>
<protein>
    <recommendedName>
        <fullName evidence="1">BTB domain-containing protein</fullName>
    </recommendedName>
</protein>
<dbReference type="EMBL" id="ML211291">
    <property type="protein sequence ID" value="TFK84825.1"/>
    <property type="molecule type" value="Genomic_DNA"/>
</dbReference>
<gene>
    <name evidence="2" type="ORF">K466DRAFT_495904</name>
</gene>
<reference evidence="2 3" key="1">
    <citation type="journal article" date="2019" name="Nat. Ecol. Evol.">
        <title>Megaphylogeny resolves global patterns of mushroom evolution.</title>
        <authorList>
            <person name="Varga T."/>
            <person name="Krizsan K."/>
            <person name="Foldi C."/>
            <person name="Dima B."/>
            <person name="Sanchez-Garcia M."/>
            <person name="Sanchez-Ramirez S."/>
            <person name="Szollosi G.J."/>
            <person name="Szarkandi J.G."/>
            <person name="Papp V."/>
            <person name="Albert L."/>
            <person name="Andreopoulos W."/>
            <person name="Angelini C."/>
            <person name="Antonin V."/>
            <person name="Barry K.W."/>
            <person name="Bougher N.L."/>
            <person name="Buchanan P."/>
            <person name="Buyck B."/>
            <person name="Bense V."/>
            <person name="Catcheside P."/>
            <person name="Chovatia M."/>
            <person name="Cooper J."/>
            <person name="Damon W."/>
            <person name="Desjardin D."/>
            <person name="Finy P."/>
            <person name="Geml J."/>
            <person name="Haridas S."/>
            <person name="Hughes K."/>
            <person name="Justo A."/>
            <person name="Karasinski D."/>
            <person name="Kautmanova I."/>
            <person name="Kiss B."/>
            <person name="Kocsube S."/>
            <person name="Kotiranta H."/>
            <person name="LaButti K.M."/>
            <person name="Lechner B.E."/>
            <person name="Liimatainen K."/>
            <person name="Lipzen A."/>
            <person name="Lukacs Z."/>
            <person name="Mihaltcheva S."/>
            <person name="Morgado L.N."/>
            <person name="Niskanen T."/>
            <person name="Noordeloos M.E."/>
            <person name="Ohm R.A."/>
            <person name="Ortiz-Santana B."/>
            <person name="Ovrebo C."/>
            <person name="Racz N."/>
            <person name="Riley R."/>
            <person name="Savchenko A."/>
            <person name="Shiryaev A."/>
            <person name="Soop K."/>
            <person name="Spirin V."/>
            <person name="Szebenyi C."/>
            <person name="Tomsovsky M."/>
            <person name="Tulloss R.E."/>
            <person name="Uehling J."/>
            <person name="Grigoriev I.V."/>
            <person name="Vagvolgyi C."/>
            <person name="Papp T."/>
            <person name="Martin F.M."/>
            <person name="Miettinen O."/>
            <person name="Hibbett D.S."/>
            <person name="Nagy L.G."/>
        </authorList>
    </citation>
    <scope>NUCLEOTIDE SEQUENCE [LARGE SCALE GENOMIC DNA]</scope>
    <source>
        <strain evidence="2 3">HHB13444</strain>
    </source>
</reference>
<feature type="domain" description="BTB" evidence="1">
    <location>
        <begin position="33"/>
        <end position="96"/>
    </location>
</feature>
<dbReference type="InterPro" id="IPR000210">
    <property type="entry name" value="BTB/POZ_dom"/>
</dbReference>
<dbReference type="Pfam" id="PF00651">
    <property type="entry name" value="BTB"/>
    <property type="match status" value="1"/>
</dbReference>
<evidence type="ECO:0000313" key="2">
    <source>
        <dbReference type="EMBL" id="TFK84825.1"/>
    </source>
</evidence>
<proteinExistence type="predicted"/>
<dbReference type="PROSITE" id="PS50097">
    <property type="entry name" value="BTB"/>
    <property type="match status" value="1"/>
</dbReference>
<dbReference type="SMART" id="SM00225">
    <property type="entry name" value="BTB"/>
    <property type="match status" value="1"/>
</dbReference>
<sequence>MSEDSRSHKRTRNEDQQALEALVHDAEFWFDDGNIVLIARDGTVFRVYRGLLAAQSTVFADMFTSSSATADEIYQGCPIVRVSDSPEELRHFLRVLCPKSRRLFYHDEKETKVTFDQVCAVIRLAHKYHVEDIERQALSALKAYYTHDFDQYEGLHHYDKNTLPIAFADLSGSQAVAAIKIARLTDTPSILPLAFYHSCVLGGKVLDGYAREDGTIDHLEREDVKKCMDGRNPLGREALRIILRIFRDETCDQCPTPAQCILALRGMLVDAVNLESSANCNVLNSWTGFMNDIAQLWGLCEVCRHALAARDVKERRVTWRRLPEIFQLEVEDGDDDEHA</sequence>
<dbReference type="Gene3D" id="3.30.710.10">
    <property type="entry name" value="Potassium Channel Kv1.1, Chain A"/>
    <property type="match status" value="1"/>
</dbReference>
<dbReference type="InParanoid" id="A0A5C3P575"/>
<dbReference type="Proteomes" id="UP000308197">
    <property type="component" value="Unassembled WGS sequence"/>
</dbReference>
<evidence type="ECO:0000313" key="3">
    <source>
        <dbReference type="Proteomes" id="UP000308197"/>
    </source>
</evidence>
<dbReference type="InterPro" id="IPR011333">
    <property type="entry name" value="SKP1/BTB/POZ_sf"/>
</dbReference>
<accession>A0A5C3P575</accession>
<dbReference type="AlphaFoldDB" id="A0A5C3P575"/>
<evidence type="ECO:0000259" key="1">
    <source>
        <dbReference type="PROSITE" id="PS50097"/>
    </source>
</evidence>
<organism evidence="2 3">
    <name type="scientific">Polyporus arcularius HHB13444</name>
    <dbReference type="NCBI Taxonomy" id="1314778"/>
    <lineage>
        <taxon>Eukaryota</taxon>
        <taxon>Fungi</taxon>
        <taxon>Dikarya</taxon>
        <taxon>Basidiomycota</taxon>
        <taxon>Agaricomycotina</taxon>
        <taxon>Agaricomycetes</taxon>
        <taxon>Polyporales</taxon>
        <taxon>Polyporaceae</taxon>
        <taxon>Polyporus</taxon>
    </lineage>
</organism>
<name>A0A5C3P575_9APHY</name>
<dbReference type="SUPFAM" id="SSF54695">
    <property type="entry name" value="POZ domain"/>
    <property type="match status" value="1"/>
</dbReference>